<dbReference type="WBParaSite" id="JU765_v2.g5134.t3">
    <property type="protein sequence ID" value="JU765_v2.g5134.t3"/>
    <property type="gene ID" value="JU765_v2.g5134"/>
</dbReference>
<accession>A0AC34RBL0</accession>
<reference evidence="2" key="1">
    <citation type="submission" date="2022-11" db="UniProtKB">
        <authorList>
            <consortium name="WormBaseParasite"/>
        </authorList>
    </citation>
    <scope>IDENTIFICATION</scope>
</reference>
<organism evidence="1 2">
    <name type="scientific">Panagrolaimus sp. JU765</name>
    <dbReference type="NCBI Taxonomy" id="591449"/>
    <lineage>
        <taxon>Eukaryota</taxon>
        <taxon>Metazoa</taxon>
        <taxon>Ecdysozoa</taxon>
        <taxon>Nematoda</taxon>
        <taxon>Chromadorea</taxon>
        <taxon>Rhabditida</taxon>
        <taxon>Tylenchina</taxon>
        <taxon>Panagrolaimomorpha</taxon>
        <taxon>Panagrolaimoidea</taxon>
        <taxon>Panagrolaimidae</taxon>
        <taxon>Panagrolaimus</taxon>
    </lineage>
</organism>
<protein>
    <submittedName>
        <fullName evidence="2">Pyroglutamyl-peptidase I</fullName>
    </submittedName>
</protein>
<evidence type="ECO:0000313" key="2">
    <source>
        <dbReference type="WBParaSite" id="JU765_v2.g5134.t3"/>
    </source>
</evidence>
<name>A0AC34RBL0_9BILA</name>
<evidence type="ECO:0000313" key="1">
    <source>
        <dbReference type="Proteomes" id="UP000887576"/>
    </source>
</evidence>
<sequence>MPDTTRKKLVLTGFGPFGPYKENPSSVVVSKIGETGLPKDLSGNYELKTRLLDVVYDLVDCYVKDNVQQDDVHFYIHVGVHPFSKTIRLECQSQSEGYCREDINGYCREDINGSCPATMRPCCAPNNTCEVVQTKFDCRKAAEAIRSAIKPANIFVGTSEDPGKYLCGYVYYCTLKSTDGRSIFVHIPEFDEDATPELIQKIIVEIIREVVKQFPKLDFYFFQFVIFFIYQINNCGLYKQNLKRVSKMGKRRFEEVVDEEIPEIVEDTDDSISRIKKKKKKSKLSDGENGEKPVMEEIASPPIKKRRLVEEEEQVVQSAKKKKKNRELVNDVNGEGDDIQEIEVSSPVKKKNKHVEDEEVVLSAKKKKKNRELVNDVNGEDDDIQEIDVSSPARKKKKKNRDYVNGVRGDDADIQEIEVLNLTTEPVEEEEINDDEGVEYWILRKPKKMAIDDIPLKMKFPEKSVIKEAMYKSRSGKNIICANFHPTKKQTYLINRKDITESSNGKKKVEPYERPKGMVTLAYEDDDTLIAPIPPDEDFLRSHIEENIETDELKIPVIRKAPQILDDITERNKAFGVIKKKKHKK</sequence>
<dbReference type="Proteomes" id="UP000887576">
    <property type="component" value="Unplaced"/>
</dbReference>
<proteinExistence type="predicted"/>